<name>A0A7C3Z4M4_9BACT</name>
<dbReference type="AlphaFoldDB" id="A0A7C3Z4M4"/>
<reference evidence="1" key="1">
    <citation type="journal article" date="2020" name="mSystems">
        <title>Genome- and Community-Level Interaction Insights into Carbon Utilization and Element Cycling Functions of Hydrothermarchaeota in Hydrothermal Sediment.</title>
        <authorList>
            <person name="Zhou Z."/>
            <person name="Liu Y."/>
            <person name="Xu W."/>
            <person name="Pan J."/>
            <person name="Luo Z.H."/>
            <person name="Li M."/>
        </authorList>
    </citation>
    <scope>NUCLEOTIDE SEQUENCE [LARGE SCALE GENOMIC DNA]</scope>
    <source>
        <strain evidence="1">SpSt-897</strain>
    </source>
</reference>
<sequence length="132" mass="15147">MDFKDSLRRDRVRGKRKEALPSSLFSHLGGLVRRYRLSEAFCGLIESMTAADIESLARRCQGEAKPHYEAPLFFLATPEEYQVIHRILAALANPYLAWARNPEELLLSAGLWRRRPALEPEILASRHFAALW</sequence>
<evidence type="ECO:0000313" key="1">
    <source>
        <dbReference type="EMBL" id="HGF35368.1"/>
    </source>
</evidence>
<proteinExistence type="predicted"/>
<organism evidence="1">
    <name type="scientific">Desulfobacca acetoxidans</name>
    <dbReference type="NCBI Taxonomy" id="60893"/>
    <lineage>
        <taxon>Bacteria</taxon>
        <taxon>Pseudomonadati</taxon>
        <taxon>Thermodesulfobacteriota</taxon>
        <taxon>Desulfobaccia</taxon>
        <taxon>Desulfobaccales</taxon>
        <taxon>Desulfobaccaceae</taxon>
        <taxon>Desulfobacca</taxon>
    </lineage>
</organism>
<dbReference type="EMBL" id="DTMF01000322">
    <property type="protein sequence ID" value="HGF35368.1"/>
    <property type="molecule type" value="Genomic_DNA"/>
</dbReference>
<accession>A0A7C3Z4M4</accession>
<comment type="caution">
    <text evidence="1">The sequence shown here is derived from an EMBL/GenBank/DDBJ whole genome shotgun (WGS) entry which is preliminary data.</text>
</comment>
<gene>
    <name evidence="1" type="ORF">ENW96_13485</name>
</gene>
<protein>
    <submittedName>
        <fullName evidence="1">Uncharacterized protein</fullName>
    </submittedName>
</protein>